<dbReference type="Proteomes" id="UP000245626">
    <property type="component" value="Unassembled WGS sequence"/>
</dbReference>
<proteinExistence type="predicted"/>
<sequence length="490" mass="54374">MTRSTVAETRKTIVVLGASYAGHRAIHVLHSLLPKDCRIVVLERNTHANHLYAFPRMSVIEGHEEKVFIPYTNIFRPDRVNRPPRKGEVPAKEEEEEEERLRKDSSRHTLIHCHVEKLDGGRQLVGFKLLSGGDEGGFSSLQGEGLRWVKYDYLIYALGSHLPSPINIWSNIASGGEQLPSGTKLQGVEWLRSAQGRIAIANDIVVVGGGALGVQFSSDIASLYGSSKRVSLIHSRERLLPRFDKWMHDTTVSELERLGVRLLLGSRVDPKSLEELEGDEQEVRTKKIRTVRGDSVEADLVLFCTGQKPNVDLIRGLSSDCLSPDSNMIRVARTLQVATTTETGTSVSEEGLRNVFAIGDAADAFGAINAGHTAWTQAEVAARNLVRLVVRDELLGEKEGSRKDAHEEEEEGRESVENQYRSLSKVLGDQLEEYVAPPPSIKVSLGLHQSIQQTQKGEFFIKSGRTDCKLDLNSPIMWTRRGLSTEDMSI</sequence>
<protein>
    <submittedName>
        <fullName evidence="1">FAD/NAD(P)-binding domain-containing protein</fullName>
    </submittedName>
</protein>
<organism evidence="1 2">
    <name type="scientific">Violaceomyces palustris</name>
    <dbReference type="NCBI Taxonomy" id="1673888"/>
    <lineage>
        <taxon>Eukaryota</taxon>
        <taxon>Fungi</taxon>
        <taxon>Dikarya</taxon>
        <taxon>Basidiomycota</taxon>
        <taxon>Ustilaginomycotina</taxon>
        <taxon>Ustilaginomycetes</taxon>
        <taxon>Violaceomycetales</taxon>
        <taxon>Violaceomycetaceae</taxon>
        <taxon>Violaceomyces</taxon>
    </lineage>
</organism>
<dbReference type="EMBL" id="KZ819841">
    <property type="protein sequence ID" value="PWN51466.1"/>
    <property type="molecule type" value="Genomic_DNA"/>
</dbReference>
<reference evidence="1 2" key="1">
    <citation type="journal article" date="2018" name="Mol. Biol. Evol.">
        <title>Broad Genomic Sampling Reveals a Smut Pathogenic Ancestry of the Fungal Clade Ustilaginomycotina.</title>
        <authorList>
            <person name="Kijpornyongpan T."/>
            <person name="Mondo S.J."/>
            <person name="Barry K."/>
            <person name="Sandor L."/>
            <person name="Lee J."/>
            <person name="Lipzen A."/>
            <person name="Pangilinan J."/>
            <person name="LaButti K."/>
            <person name="Hainaut M."/>
            <person name="Henrissat B."/>
            <person name="Grigoriev I.V."/>
            <person name="Spatafora J.W."/>
            <person name="Aime M.C."/>
        </authorList>
    </citation>
    <scope>NUCLEOTIDE SEQUENCE [LARGE SCALE GENOMIC DNA]</scope>
    <source>
        <strain evidence="1 2">SA 807</strain>
    </source>
</reference>
<evidence type="ECO:0000313" key="2">
    <source>
        <dbReference type="Proteomes" id="UP000245626"/>
    </source>
</evidence>
<keyword evidence="2" id="KW-1185">Reference proteome</keyword>
<gene>
    <name evidence="1" type="ORF">IE53DRAFT_328409</name>
</gene>
<evidence type="ECO:0000313" key="1">
    <source>
        <dbReference type="EMBL" id="PWN51466.1"/>
    </source>
</evidence>
<name>A0ACD0P0C4_9BASI</name>
<accession>A0ACD0P0C4</accession>